<protein>
    <submittedName>
        <fullName evidence="2">Uncharacterized protein</fullName>
    </submittedName>
</protein>
<comment type="caution">
    <text evidence="2">The sequence shown here is derived from an EMBL/GenBank/DDBJ whole genome shotgun (WGS) entry which is preliminary data.</text>
</comment>
<feature type="transmembrane region" description="Helical" evidence="1">
    <location>
        <begin position="6"/>
        <end position="23"/>
    </location>
</feature>
<gene>
    <name evidence="2" type="ORF">AMJ44_13105</name>
</gene>
<evidence type="ECO:0000256" key="1">
    <source>
        <dbReference type="SAM" id="Phobius"/>
    </source>
</evidence>
<dbReference type="EMBL" id="LIZX01000191">
    <property type="protein sequence ID" value="KPJ64251.1"/>
    <property type="molecule type" value="Genomic_DNA"/>
</dbReference>
<accession>A0A0S7XPW6</accession>
<dbReference type="AlphaFoldDB" id="A0A0S7XPW6"/>
<keyword evidence="1" id="KW-1133">Transmembrane helix</keyword>
<organism evidence="2 3">
    <name type="scientific">candidate division WOR-1 bacterium DG_54_3</name>
    <dbReference type="NCBI Taxonomy" id="1703775"/>
    <lineage>
        <taxon>Bacteria</taxon>
        <taxon>Bacillati</taxon>
        <taxon>Saganbacteria</taxon>
    </lineage>
</organism>
<feature type="transmembrane region" description="Helical" evidence="1">
    <location>
        <begin position="35"/>
        <end position="52"/>
    </location>
</feature>
<evidence type="ECO:0000313" key="3">
    <source>
        <dbReference type="Proteomes" id="UP000051861"/>
    </source>
</evidence>
<proteinExistence type="predicted"/>
<reference evidence="2 3" key="1">
    <citation type="journal article" date="2015" name="Microbiome">
        <title>Genomic resolution of linkages in carbon, nitrogen, and sulfur cycling among widespread estuary sediment bacteria.</title>
        <authorList>
            <person name="Baker B.J."/>
            <person name="Lazar C.S."/>
            <person name="Teske A.P."/>
            <person name="Dick G.J."/>
        </authorList>
    </citation>
    <scope>NUCLEOTIDE SEQUENCE [LARGE SCALE GENOMIC DNA]</scope>
    <source>
        <strain evidence="2">DG_54_3</strain>
    </source>
</reference>
<sequence>MGIFLAVLIVFLALHSLWLNLLLDRRKHKKARKRIEIIVIILMLVAVGWNYYRQKEEIKEQNQLWLSQNDSLKVRLSEISKSNKELTALLEPFVKKARMNYPGWNDQEALQKLASDISKMQPKLIFLGQTEPRRDSVSNLFHTAYGFRSEPTTGLSDVKIRIRFDGRFVTINGGKRGDIVEGGGSMIIDPDSMGFYYTARYLREGNDIEIKVTSKSILKILLIRLWPYPDK</sequence>
<evidence type="ECO:0000313" key="2">
    <source>
        <dbReference type="EMBL" id="KPJ64251.1"/>
    </source>
</evidence>
<name>A0A0S7XPW6_UNCSA</name>
<keyword evidence="1" id="KW-0812">Transmembrane</keyword>
<dbReference type="Proteomes" id="UP000051861">
    <property type="component" value="Unassembled WGS sequence"/>
</dbReference>
<keyword evidence="1" id="KW-0472">Membrane</keyword>